<name>A0A7S3N8B0_9SPIT</name>
<feature type="zinc finger region" description="C3H1-type" evidence="4">
    <location>
        <begin position="32"/>
        <end position="62"/>
    </location>
</feature>
<dbReference type="Gene3D" id="4.10.1000.10">
    <property type="entry name" value="Zinc finger, CCCH-type"/>
    <property type="match status" value="1"/>
</dbReference>
<dbReference type="GO" id="GO:0008270">
    <property type="term" value="F:zinc ion binding"/>
    <property type="evidence" value="ECO:0007669"/>
    <property type="project" value="UniProtKB-KW"/>
</dbReference>
<reference evidence="6" key="1">
    <citation type="submission" date="2021-01" db="EMBL/GenBank/DDBJ databases">
        <authorList>
            <person name="Corre E."/>
            <person name="Pelletier E."/>
            <person name="Niang G."/>
            <person name="Scheremetjew M."/>
            <person name="Finn R."/>
            <person name="Kale V."/>
            <person name="Holt S."/>
            <person name="Cochrane G."/>
            <person name="Meng A."/>
            <person name="Brown T."/>
            <person name="Cohen L."/>
        </authorList>
    </citation>
    <scope>NUCLEOTIDE SEQUENCE</scope>
    <source>
        <strain evidence="6">FSP1.4</strain>
    </source>
</reference>
<keyword evidence="2 4" id="KW-0863">Zinc-finger</keyword>
<dbReference type="AlphaFoldDB" id="A0A7S3N8B0"/>
<dbReference type="SUPFAM" id="SSF90229">
    <property type="entry name" value="CCCH zinc finger"/>
    <property type="match status" value="1"/>
</dbReference>
<proteinExistence type="predicted"/>
<evidence type="ECO:0000256" key="3">
    <source>
        <dbReference type="ARBA" id="ARBA00022833"/>
    </source>
</evidence>
<keyword evidence="3 4" id="KW-0862">Zinc</keyword>
<evidence type="ECO:0000256" key="2">
    <source>
        <dbReference type="ARBA" id="ARBA00022771"/>
    </source>
</evidence>
<evidence type="ECO:0000259" key="5">
    <source>
        <dbReference type="PROSITE" id="PS50103"/>
    </source>
</evidence>
<feature type="domain" description="C3H1-type" evidence="5">
    <location>
        <begin position="32"/>
        <end position="62"/>
    </location>
</feature>
<accession>A0A7S3N8B0</accession>
<evidence type="ECO:0000313" key="6">
    <source>
        <dbReference type="EMBL" id="CAE0351788.1"/>
    </source>
</evidence>
<dbReference type="InterPro" id="IPR000571">
    <property type="entry name" value="Znf_CCCH"/>
</dbReference>
<sequence length="272" mass="30884">MSSESKRIHFRLMCSSCIRLRSTRLLRQATCTTSTRRCLESNFIQEGYCKYGERCTFAHGDQDLKAKFVPAETLYPTGPQQMYPEKVTSTAPMYGTVDYSAFAPPPSMQSASYSVPEPVEPSEKQAEFSLDFGMGPFDVNKLTEDFDEKLFVGSFSYQSNGKAKENGFKPKAAPSYATSVPKYEFGLSSEKSRFGFEYEPLHESIHELELTNPSDKSLKEKFDQAKFEIDIGNELEGNKILKEMMDNQEIRYKIFNPVDNGVFMNAFTPFSE</sequence>
<protein>
    <recommendedName>
        <fullName evidence="5">C3H1-type domain-containing protein</fullName>
    </recommendedName>
</protein>
<gene>
    <name evidence="6" type="ORF">EHAR0213_LOCUS10702</name>
</gene>
<evidence type="ECO:0000256" key="4">
    <source>
        <dbReference type="PROSITE-ProRule" id="PRU00723"/>
    </source>
</evidence>
<organism evidence="6">
    <name type="scientific">Euplotes harpa</name>
    <dbReference type="NCBI Taxonomy" id="151035"/>
    <lineage>
        <taxon>Eukaryota</taxon>
        <taxon>Sar</taxon>
        <taxon>Alveolata</taxon>
        <taxon>Ciliophora</taxon>
        <taxon>Intramacronucleata</taxon>
        <taxon>Spirotrichea</taxon>
        <taxon>Hypotrichia</taxon>
        <taxon>Euplotida</taxon>
        <taxon>Euplotidae</taxon>
        <taxon>Euplotes</taxon>
    </lineage>
</organism>
<dbReference type="Pfam" id="PF00642">
    <property type="entry name" value="zf-CCCH"/>
    <property type="match status" value="1"/>
</dbReference>
<evidence type="ECO:0000256" key="1">
    <source>
        <dbReference type="ARBA" id="ARBA00022723"/>
    </source>
</evidence>
<dbReference type="PROSITE" id="PS50103">
    <property type="entry name" value="ZF_C3H1"/>
    <property type="match status" value="1"/>
</dbReference>
<dbReference type="InterPro" id="IPR036855">
    <property type="entry name" value="Znf_CCCH_sf"/>
</dbReference>
<dbReference type="EMBL" id="HBII01025731">
    <property type="protein sequence ID" value="CAE0351788.1"/>
    <property type="molecule type" value="Transcribed_RNA"/>
</dbReference>
<keyword evidence="1 4" id="KW-0479">Metal-binding</keyword>